<proteinExistence type="predicted"/>
<sequence length="69" mass="7394">MAGKCPKCQNMVGGVRSEQVSITNNAGNSFAGAAYTCPHCQTILGVTVDPYAFKNEIAIELMKRMRGGR</sequence>
<name>A0A1I7MTY5_9HYPH</name>
<evidence type="ECO:0000313" key="2">
    <source>
        <dbReference type="Proteomes" id="UP000199423"/>
    </source>
</evidence>
<keyword evidence="2" id="KW-1185">Reference proteome</keyword>
<evidence type="ECO:0000313" key="1">
    <source>
        <dbReference type="EMBL" id="SFV25864.1"/>
    </source>
</evidence>
<reference evidence="2" key="1">
    <citation type="submission" date="2016-10" db="EMBL/GenBank/DDBJ databases">
        <authorList>
            <person name="Varghese N."/>
            <person name="Submissions S."/>
        </authorList>
    </citation>
    <scope>NUCLEOTIDE SEQUENCE [LARGE SCALE GENOMIC DNA]</scope>
    <source>
        <strain evidence="2">DSM 1565</strain>
    </source>
</reference>
<gene>
    <name evidence="1" type="ORF">SAMN04488557_0208</name>
</gene>
<organism evidence="1 2">
    <name type="scientific">Hyphomicrobium facile</name>
    <dbReference type="NCBI Taxonomy" id="51670"/>
    <lineage>
        <taxon>Bacteria</taxon>
        <taxon>Pseudomonadati</taxon>
        <taxon>Pseudomonadota</taxon>
        <taxon>Alphaproteobacteria</taxon>
        <taxon>Hyphomicrobiales</taxon>
        <taxon>Hyphomicrobiaceae</taxon>
        <taxon>Hyphomicrobium</taxon>
    </lineage>
</organism>
<protein>
    <submittedName>
        <fullName evidence="1">Uncharacterized protein</fullName>
    </submittedName>
</protein>
<dbReference type="RefSeq" id="WP_092863007.1">
    <property type="nucleotide sequence ID" value="NZ_FPCH01000001.1"/>
</dbReference>
<dbReference type="OrthoDB" id="7933588at2"/>
<accession>A0A1I7MTY5</accession>
<dbReference type="AlphaFoldDB" id="A0A1I7MTY5"/>
<dbReference type="EMBL" id="FPCH01000001">
    <property type="protein sequence ID" value="SFV25864.1"/>
    <property type="molecule type" value="Genomic_DNA"/>
</dbReference>
<dbReference type="Proteomes" id="UP000199423">
    <property type="component" value="Unassembled WGS sequence"/>
</dbReference>
<dbReference type="STRING" id="51670.SAMN04488557_0208"/>